<sequence length="292" mass="32546">MGYVKQAEAYVQIAEEILAKELEESGALDAAVDNYEKAGNMYKLAKNNLKAGELYEKCASLYLSHEKPHFSLDFYSSAISVYKEDHLQLAIATAKQLATVAMQVGSYSQAGKILQDLAVLSEDKEDYEEAYALYTKAEVAFKHDCVSANEHRNCRIRLAELGAYLGKGYEISASIFEDVAIECIQTPALRESAKHFFFSVFICMALFLEERQLREALIRFEKQDSSLVGSSEGEFIYECLSALKNSDSTAYETAVTKLRNRLGITLTTNAFKCRTLTFLGAKLGCNTISELL</sequence>
<keyword evidence="2" id="KW-0813">Transport</keyword>
<dbReference type="OrthoDB" id="9984275at2759"/>
<dbReference type="Pfam" id="PF14938">
    <property type="entry name" value="SNAP"/>
    <property type="match status" value="1"/>
</dbReference>
<evidence type="ECO:0000313" key="4">
    <source>
        <dbReference type="EMBL" id="KWX15472.1"/>
    </source>
</evidence>
<evidence type="ECO:0000256" key="3">
    <source>
        <dbReference type="ARBA" id="ARBA00022927"/>
    </source>
</evidence>
<evidence type="ECO:0000256" key="1">
    <source>
        <dbReference type="ARBA" id="ARBA00010050"/>
    </source>
</evidence>
<dbReference type="InterPro" id="IPR011990">
    <property type="entry name" value="TPR-like_helical_dom_sf"/>
</dbReference>
<reference evidence="4 5" key="1">
    <citation type="journal article" date="2015" name="Mol. Biochem. Parasitol.">
        <title>Identification of polymorphic genes for use in assemblage B genotyping assays through comparative genomics of multiple assemblage B Giardia duodenalis isolates.</title>
        <authorList>
            <person name="Wielinga C."/>
            <person name="Thompson R.C."/>
            <person name="Monis P."/>
            <person name="Ryan U."/>
        </authorList>
    </citation>
    <scope>NUCLEOTIDE SEQUENCE [LARGE SCALE GENOMIC DNA]</scope>
    <source>
        <strain evidence="4 5">BAH15c1</strain>
    </source>
</reference>
<dbReference type="Proteomes" id="UP000070089">
    <property type="component" value="Unassembled WGS sequence"/>
</dbReference>
<keyword evidence="3" id="KW-0653">Protein transport</keyword>
<dbReference type="GO" id="GO:0031201">
    <property type="term" value="C:SNARE complex"/>
    <property type="evidence" value="ECO:0007669"/>
    <property type="project" value="TreeGrafter"/>
</dbReference>
<comment type="similarity">
    <text evidence="1">Belongs to the SNAP family.</text>
</comment>
<gene>
    <name evidence="4" type="ORF">QR46_0456</name>
</gene>
<dbReference type="SUPFAM" id="SSF48452">
    <property type="entry name" value="TPR-like"/>
    <property type="match status" value="1"/>
</dbReference>
<accession>A0A132P0H1</accession>
<dbReference type="GO" id="GO:0019905">
    <property type="term" value="F:syntaxin binding"/>
    <property type="evidence" value="ECO:0007669"/>
    <property type="project" value="TreeGrafter"/>
</dbReference>
<dbReference type="PANTHER" id="PTHR13768">
    <property type="entry name" value="SOLUBLE NSF ATTACHMENT PROTEIN SNAP"/>
    <property type="match status" value="1"/>
</dbReference>
<dbReference type="PRINTS" id="PR00448">
    <property type="entry name" value="NSFATTACHMNT"/>
</dbReference>
<evidence type="ECO:0000313" key="5">
    <source>
        <dbReference type="Proteomes" id="UP000070089"/>
    </source>
</evidence>
<dbReference type="EMBL" id="JXTI01000007">
    <property type="protein sequence ID" value="KWX15472.1"/>
    <property type="molecule type" value="Genomic_DNA"/>
</dbReference>
<proteinExistence type="inferred from homology"/>
<dbReference type="VEuPathDB" id="GiardiaDB:QR46_0456"/>
<evidence type="ECO:0000256" key="2">
    <source>
        <dbReference type="ARBA" id="ARBA00022448"/>
    </source>
</evidence>
<comment type="caution">
    <text evidence="4">The sequence shown here is derived from an EMBL/GenBank/DDBJ whole genome shotgun (WGS) entry which is preliminary data.</text>
</comment>
<dbReference type="AlphaFoldDB" id="A0A132P0H1"/>
<dbReference type="GO" id="GO:0035494">
    <property type="term" value="P:SNARE complex disassembly"/>
    <property type="evidence" value="ECO:0007669"/>
    <property type="project" value="TreeGrafter"/>
</dbReference>
<name>A0A132P0H1_GIAIN</name>
<organism evidence="4 5">
    <name type="scientific">Giardia duodenalis assemblage B</name>
    <dbReference type="NCBI Taxonomy" id="1394984"/>
    <lineage>
        <taxon>Eukaryota</taxon>
        <taxon>Metamonada</taxon>
        <taxon>Diplomonadida</taxon>
        <taxon>Hexamitidae</taxon>
        <taxon>Giardiinae</taxon>
        <taxon>Giardia</taxon>
    </lineage>
</organism>
<dbReference type="GO" id="GO:0005774">
    <property type="term" value="C:vacuolar membrane"/>
    <property type="evidence" value="ECO:0007669"/>
    <property type="project" value="TreeGrafter"/>
</dbReference>
<dbReference type="InterPro" id="IPR000744">
    <property type="entry name" value="NSF_attach"/>
</dbReference>
<dbReference type="GO" id="GO:0006886">
    <property type="term" value="P:intracellular protein transport"/>
    <property type="evidence" value="ECO:0007669"/>
    <property type="project" value="InterPro"/>
</dbReference>
<dbReference type="PANTHER" id="PTHR13768:SF8">
    <property type="entry name" value="ALPHA-SOLUBLE NSF ATTACHMENT PROTEIN"/>
    <property type="match status" value="1"/>
</dbReference>
<protein>
    <submittedName>
        <fullName evidence="4">Alpha-snap</fullName>
    </submittedName>
</protein>
<dbReference type="Gene3D" id="1.25.40.10">
    <property type="entry name" value="Tetratricopeptide repeat domain"/>
    <property type="match status" value="1"/>
</dbReference>
<dbReference type="GO" id="GO:0005483">
    <property type="term" value="F:soluble NSF attachment protein activity"/>
    <property type="evidence" value="ECO:0007669"/>
    <property type="project" value="TreeGrafter"/>
</dbReference>